<gene>
    <name evidence="4" type="ORF">S01H4_48809</name>
</gene>
<dbReference type="Gene3D" id="3.10.290.10">
    <property type="entry name" value="RNA-binding S4 domain"/>
    <property type="match status" value="1"/>
</dbReference>
<dbReference type="InterPro" id="IPR006224">
    <property type="entry name" value="PsdUridine_synth_RluA-like_CS"/>
</dbReference>
<name>X1DD16_9ZZZZ</name>
<dbReference type="EMBL" id="BART01027539">
    <property type="protein sequence ID" value="GAG94321.1"/>
    <property type="molecule type" value="Genomic_DNA"/>
</dbReference>
<reference evidence="4" key="1">
    <citation type="journal article" date="2014" name="Front. Microbiol.">
        <title>High frequency of phylogenetically diverse reductive dehalogenase-homologous genes in deep subseafloor sedimentary metagenomes.</title>
        <authorList>
            <person name="Kawai M."/>
            <person name="Futagami T."/>
            <person name="Toyoda A."/>
            <person name="Takaki Y."/>
            <person name="Nishi S."/>
            <person name="Hori S."/>
            <person name="Arai W."/>
            <person name="Tsubouchi T."/>
            <person name="Morono Y."/>
            <person name="Uchiyama I."/>
            <person name="Ito T."/>
            <person name="Fujiyama A."/>
            <person name="Inagaki F."/>
            <person name="Takami H."/>
        </authorList>
    </citation>
    <scope>NUCLEOTIDE SEQUENCE</scope>
    <source>
        <strain evidence="4">Expedition CK06-06</strain>
    </source>
</reference>
<evidence type="ECO:0000256" key="1">
    <source>
        <dbReference type="ARBA" id="ARBA00010876"/>
    </source>
</evidence>
<dbReference type="GO" id="GO:0003723">
    <property type="term" value="F:RNA binding"/>
    <property type="evidence" value="ECO:0007669"/>
    <property type="project" value="InterPro"/>
</dbReference>
<dbReference type="GO" id="GO:0009982">
    <property type="term" value="F:pseudouridine synthase activity"/>
    <property type="evidence" value="ECO:0007669"/>
    <property type="project" value="InterPro"/>
</dbReference>
<feature type="domain" description="RNA-binding S4" evidence="3">
    <location>
        <begin position="20"/>
        <end position="84"/>
    </location>
</feature>
<dbReference type="NCBIfam" id="TIGR00005">
    <property type="entry name" value="rluA_subfam"/>
    <property type="match status" value="1"/>
</dbReference>
<evidence type="ECO:0000313" key="4">
    <source>
        <dbReference type="EMBL" id="GAG94321.1"/>
    </source>
</evidence>
<dbReference type="CDD" id="cd00165">
    <property type="entry name" value="S4"/>
    <property type="match status" value="1"/>
</dbReference>
<dbReference type="Pfam" id="PF01479">
    <property type="entry name" value="S4"/>
    <property type="match status" value="1"/>
</dbReference>
<comment type="caution">
    <text evidence="4">The sequence shown here is derived from an EMBL/GenBank/DDBJ whole genome shotgun (WGS) entry which is preliminary data.</text>
</comment>
<comment type="similarity">
    <text evidence="1">Belongs to the pseudouridine synthase RluA family.</text>
</comment>
<dbReference type="PANTHER" id="PTHR21600:SF44">
    <property type="entry name" value="RIBOSOMAL LARGE SUBUNIT PSEUDOURIDINE SYNTHASE D"/>
    <property type="match status" value="1"/>
</dbReference>
<dbReference type="InterPro" id="IPR050188">
    <property type="entry name" value="RluA_PseudoU_synthase"/>
</dbReference>
<feature type="non-terminal residue" evidence="4">
    <location>
        <position position="255"/>
    </location>
</feature>
<evidence type="ECO:0000259" key="3">
    <source>
        <dbReference type="SMART" id="SM00363"/>
    </source>
</evidence>
<accession>X1DD16</accession>
<dbReference type="InterPro" id="IPR006225">
    <property type="entry name" value="PsdUridine_synth_RluC/D"/>
</dbReference>
<dbReference type="InterPro" id="IPR006145">
    <property type="entry name" value="PsdUridine_synth_RsuA/RluA"/>
</dbReference>
<dbReference type="InterPro" id="IPR036986">
    <property type="entry name" value="S4_RNA-bd_sf"/>
</dbReference>
<keyword evidence="2" id="KW-0413">Isomerase</keyword>
<dbReference type="Gene3D" id="3.30.2350.10">
    <property type="entry name" value="Pseudouridine synthase"/>
    <property type="match status" value="1"/>
</dbReference>
<dbReference type="PROSITE" id="PS01129">
    <property type="entry name" value="PSI_RLU"/>
    <property type="match status" value="1"/>
</dbReference>
<dbReference type="CDD" id="cd02869">
    <property type="entry name" value="PseudoU_synth_RluA_like"/>
    <property type="match status" value="1"/>
</dbReference>
<proteinExistence type="inferred from homology"/>
<dbReference type="SUPFAM" id="SSF55174">
    <property type="entry name" value="Alpha-L RNA-binding motif"/>
    <property type="match status" value="1"/>
</dbReference>
<evidence type="ECO:0000256" key="2">
    <source>
        <dbReference type="ARBA" id="ARBA00023235"/>
    </source>
</evidence>
<sequence>MPASALAPTVLTLAEEDAGERLDRVLARRCPEFSRSALQRWIEQGRVEQAGEVVSRKTKALAGAEVSVHPAPPEAMSAEPQDIPLEVLFEDPHLIVLDKPAGLVVHPAPGHPDGTLVNALLYHAGVQGGADPLRPGIVHRLDKDTSGVMVVAKTPQAHERLVEMFQQHALERAYLAIALGRPPQSITYDTFHARHSAHRKKFTSRGDRGRRAVTHLETIELLHGSALVRCHLETGRTHQIRVHLAEHGHPVLGDP</sequence>
<dbReference type="PROSITE" id="PS50889">
    <property type="entry name" value="S4"/>
    <property type="match status" value="1"/>
</dbReference>
<dbReference type="GO" id="GO:0000455">
    <property type="term" value="P:enzyme-directed rRNA pseudouridine synthesis"/>
    <property type="evidence" value="ECO:0007669"/>
    <property type="project" value="TreeGrafter"/>
</dbReference>
<dbReference type="SMART" id="SM00363">
    <property type="entry name" value="S4"/>
    <property type="match status" value="1"/>
</dbReference>
<dbReference type="AlphaFoldDB" id="X1DD16"/>
<dbReference type="SUPFAM" id="SSF55120">
    <property type="entry name" value="Pseudouridine synthase"/>
    <property type="match status" value="1"/>
</dbReference>
<dbReference type="InterPro" id="IPR020103">
    <property type="entry name" value="PsdUridine_synth_cat_dom_sf"/>
</dbReference>
<protein>
    <recommendedName>
        <fullName evidence="3">RNA-binding S4 domain-containing protein</fullName>
    </recommendedName>
</protein>
<dbReference type="InterPro" id="IPR002942">
    <property type="entry name" value="S4_RNA-bd"/>
</dbReference>
<dbReference type="Pfam" id="PF00849">
    <property type="entry name" value="PseudoU_synth_2"/>
    <property type="match status" value="1"/>
</dbReference>
<organism evidence="4">
    <name type="scientific">marine sediment metagenome</name>
    <dbReference type="NCBI Taxonomy" id="412755"/>
    <lineage>
        <taxon>unclassified sequences</taxon>
        <taxon>metagenomes</taxon>
        <taxon>ecological metagenomes</taxon>
    </lineage>
</organism>
<dbReference type="PANTHER" id="PTHR21600">
    <property type="entry name" value="MITOCHONDRIAL RNA PSEUDOURIDINE SYNTHASE"/>
    <property type="match status" value="1"/>
</dbReference>